<feature type="transmembrane region" description="Helical" evidence="1">
    <location>
        <begin position="202"/>
        <end position="221"/>
    </location>
</feature>
<reference evidence="3 4" key="1">
    <citation type="submission" date="2019-02" db="EMBL/GenBank/DDBJ databases">
        <title>Deep-cultivation of Planctomycetes and their phenomic and genomic characterization uncovers novel biology.</title>
        <authorList>
            <person name="Wiegand S."/>
            <person name="Jogler M."/>
            <person name="Boedeker C."/>
            <person name="Pinto D."/>
            <person name="Vollmers J."/>
            <person name="Rivas-Marin E."/>
            <person name="Kohn T."/>
            <person name="Peeters S.H."/>
            <person name="Heuer A."/>
            <person name="Rast P."/>
            <person name="Oberbeckmann S."/>
            <person name="Bunk B."/>
            <person name="Jeske O."/>
            <person name="Meyerdierks A."/>
            <person name="Storesund J.E."/>
            <person name="Kallscheuer N."/>
            <person name="Luecker S."/>
            <person name="Lage O.M."/>
            <person name="Pohl T."/>
            <person name="Merkel B.J."/>
            <person name="Hornburger P."/>
            <person name="Mueller R.-W."/>
            <person name="Bruemmer F."/>
            <person name="Labrenz M."/>
            <person name="Spormann A.M."/>
            <person name="Op Den Camp H."/>
            <person name="Overmann J."/>
            <person name="Amann R."/>
            <person name="Jetten M.S.M."/>
            <person name="Mascher T."/>
            <person name="Medema M.H."/>
            <person name="Devos D.P."/>
            <person name="Kaster A.-K."/>
            <person name="Ovreas L."/>
            <person name="Rohde M."/>
            <person name="Galperin M.Y."/>
            <person name="Jogler C."/>
        </authorList>
    </citation>
    <scope>NUCLEOTIDE SEQUENCE [LARGE SCALE GENOMIC DNA]</scope>
    <source>
        <strain evidence="3 4">Pla144</strain>
    </source>
</reference>
<keyword evidence="1" id="KW-0812">Transmembrane</keyword>
<evidence type="ECO:0000313" key="4">
    <source>
        <dbReference type="Proteomes" id="UP000318437"/>
    </source>
</evidence>
<keyword evidence="1" id="KW-1133">Transmembrane helix</keyword>
<protein>
    <submittedName>
        <fullName evidence="3">Spore maturation protein A</fullName>
    </submittedName>
</protein>
<dbReference type="InterPro" id="IPR011642">
    <property type="entry name" value="Gate_dom"/>
</dbReference>
<feature type="transmembrane region" description="Helical" evidence="1">
    <location>
        <begin position="168"/>
        <end position="190"/>
    </location>
</feature>
<keyword evidence="4" id="KW-1185">Reference proteome</keyword>
<name>A0A5C6CIW4_9BACT</name>
<dbReference type="AlphaFoldDB" id="A0A5C6CIW4"/>
<dbReference type="RefSeq" id="WP_146451763.1">
    <property type="nucleotide sequence ID" value="NZ_SJPS01000005.1"/>
</dbReference>
<evidence type="ECO:0000259" key="2">
    <source>
        <dbReference type="Pfam" id="PF07670"/>
    </source>
</evidence>
<comment type="caution">
    <text evidence="3">The sequence shown here is derived from an EMBL/GenBank/DDBJ whole genome shotgun (WGS) entry which is preliminary data.</text>
</comment>
<accession>A0A5C6CIW4</accession>
<keyword evidence="1" id="KW-0472">Membrane</keyword>
<sequence length="247" mass="26452">MLNKIWFWLLLLGILYGFGKAARNSWLESQEAPKAIAVAEGASEETATTVPDRRDLQEMGRDINAAALDAAELAVSICISLIGIMALWLGLLNIAKDAGLVDALARLLSPLMRWLFPEIPDGHPAQGAMLMNISANVLGLDNAATPMGLKAMQELQTLNQHKDTATNAMAMFLAINTSNVTLVPFTIIGYRVAAGSTDPAGQLVPIILVTSVTSIVAIIAVRTLSRLPRYAIAEDSATQDSESREVQ</sequence>
<dbReference type="Proteomes" id="UP000318437">
    <property type="component" value="Unassembled WGS sequence"/>
</dbReference>
<dbReference type="Pfam" id="PF07670">
    <property type="entry name" value="Gate"/>
    <property type="match status" value="1"/>
</dbReference>
<gene>
    <name evidence="3" type="primary">spmA</name>
    <name evidence="3" type="ORF">Pla144_34040</name>
</gene>
<organism evidence="3 4">
    <name type="scientific">Bythopirellula polymerisocia</name>
    <dbReference type="NCBI Taxonomy" id="2528003"/>
    <lineage>
        <taxon>Bacteria</taxon>
        <taxon>Pseudomonadati</taxon>
        <taxon>Planctomycetota</taxon>
        <taxon>Planctomycetia</taxon>
        <taxon>Pirellulales</taxon>
        <taxon>Lacipirellulaceae</taxon>
        <taxon>Bythopirellula</taxon>
    </lineage>
</organism>
<feature type="transmembrane region" description="Helical" evidence="1">
    <location>
        <begin position="73"/>
        <end position="92"/>
    </location>
</feature>
<evidence type="ECO:0000256" key="1">
    <source>
        <dbReference type="SAM" id="Phobius"/>
    </source>
</evidence>
<dbReference type="EMBL" id="SJPS01000005">
    <property type="protein sequence ID" value="TWU24520.1"/>
    <property type="molecule type" value="Genomic_DNA"/>
</dbReference>
<feature type="domain" description="Nucleoside transporter/FeoB GTPase Gate" evidence="2">
    <location>
        <begin position="79"/>
        <end position="187"/>
    </location>
</feature>
<dbReference type="OrthoDB" id="9782481at2"/>
<evidence type="ECO:0000313" key="3">
    <source>
        <dbReference type="EMBL" id="TWU24520.1"/>
    </source>
</evidence>
<proteinExistence type="predicted"/>